<organism evidence="2 3">
    <name type="scientific">Talaromyces proteolyticus</name>
    <dbReference type="NCBI Taxonomy" id="1131652"/>
    <lineage>
        <taxon>Eukaryota</taxon>
        <taxon>Fungi</taxon>
        <taxon>Dikarya</taxon>
        <taxon>Ascomycota</taxon>
        <taxon>Pezizomycotina</taxon>
        <taxon>Eurotiomycetes</taxon>
        <taxon>Eurotiomycetidae</taxon>
        <taxon>Eurotiales</taxon>
        <taxon>Trichocomaceae</taxon>
        <taxon>Talaromyces</taxon>
        <taxon>Talaromyces sect. Bacilispori</taxon>
    </lineage>
</organism>
<evidence type="ECO:0000313" key="2">
    <source>
        <dbReference type="EMBL" id="KAH8691939.1"/>
    </source>
</evidence>
<evidence type="ECO:0000256" key="1">
    <source>
        <dbReference type="SAM" id="MobiDB-lite"/>
    </source>
</evidence>
<gene>
    <name evidence="2" type="ORF">BGW36DRAFT_431182</name>
</gene>
<dbReference type="AlphaFoldDB" id="A0AAD4KGZ9"/>
<protein>
    <submittedName>
        <fullName evidence="2">Uncharacterized protein</fullName>
    </submittedName>
</protein>
<evidence type="ECO:0000313" key="3">
    <source>
        <dbReference type="Proteomes" id="UP001201262"/>
    </source>
</evidence>
<feature type="compositionally biased region" description="Basic and acidic residues" evidence="1">
    <location>
        <begin position="51"/>
        <end position="60"/>
    </location>
</feature>
<dbReference type="Proteomes" id="UP001201262">
    <property type="component" value="Unassembled WGS sequence"/>
</dbReference>
<keyword evidence="3" id="KW-1185">Reference proteome</keyword>
<accession>A0AAD4KGZ9</accession>
<reference evidence="2" key="1">
    <citation type="submission" date="2021-12" db="EMBL/GenBank/DDBJ databases">
        <title>Convergent genome expansion in fungi linked to evolution of root-endophyte symbiosis.</title>
        <authorList>
            <consortium name="DOE Joint Genome Institute"/>
            <person name="Ke Y.-H."/>
            <person name="Bonito G."/>
            <person name="Liao H.-L."/>
            <person name="Looney B."/>
            <person name="Rojas-Flechas A."/>
            <person name="Nash J."/>
            <person name="Hameed K."/>
            <person name="Schadt C."/>
            <person name="Martin F."/>
            <person name="Crous P.W."/>
            <person name="Miettinen O."/>
            <person name="Magnuson J.K."/>
            <person name="Labbe J."/>
            <person name="Jacobson D."/>
            <person name="Doktycz M.J."/>
            <person name="Veneault-Fourrey C."/>
            <person name="Kuo A."/>
            <person name="Mondo S."/>
            <person name="Calhoun S."/>
            <person name="Riley R."/>
            <person name="Ohm R."/>
            <person name="LaButti K."/>
            <person name="Andreopoulos B."/>
            <person name="Pangilinan J."/>
            <person name="Nolan M."/>
            <person name="Tritt A."/>
            <person name="Clum A."/>
            <person name="Lipzen A."/>
            <person name="Daum C."/>
            <person name="Barry K."/>
            <person name="Grigoriev I.V."/>
            <person name="Vilgalys R."/>
        </authorList>
    </citation>
    <scope>NUCLEOTIDE SEQUENCE</scope>
    <source>
        <strain evidence="2">PMI_201</strain>
    </source>
</reference>
<comment type="caution">
    <text evidence="2">The sequence shown here is derived from an EMBL/GenBank/DDBJ whole genome shotgun (WGS) entry which is preliminary data.</text>
</comment>
<feature type="compositionally biased region" description="Basic and acidic residues" evidence="1">
    <location>
        <begin position="1"/>
        <end position="32"/>
    </location>
</feature>
<name>A0AAD4KGZ9_9EURO</name>
<dbReference type="EMBL" id="JAJTJA010000011">
    <property type="protein sequence ID" value="KAH8691939.1"/>
    <property type="molecule type" value="Genomic_DNA"/>
</dbReference>
<dbReference type="GeneID" id="70251239"/>
<sequence length="212" mass="24569">MKREAPSELHDSYNDGKERPAKVRRRESSCSKREHKQSNPQQLLSPASPDFDGRNPDNLERQAAIPPSLTNATTELADEIYQWIPALPVIGEFDPMSQLGHTESSPPSRPHNWTLQDYQMHMMSLDRQKKKRLIMGRKIQGKGLPKRTVKDYQMQMMVLEQQNKRKLMLFRQEQENAALWATIKAQQHRVKKYVTTVGKSKINSFDEISCLL</sequence>
<feature type="region of interest" description="Disordered" evidence="1">
    <location>
        <begin position="1"/>
        <end position="69"/>
    </location>
</feature>
<dbReference type="RefSeq" id="XP_046067936.1">
    <property type="nucleotide sequence ID" value="XM_046220952.1"/>
</dbReference>
<proteinExistence type="predicted"/>